<gene>
    <name evidence="10" type="ORF">F7O44_07225</name>
</gene>
<feature type="transmembrane region" description="Helical" evidence="9">
    <location>
        <begin position="185"/>
        <end position="206"/>
    </location>
</feature>
<evidence type="ECO:0000256" key="7">
    <source>
        <dbReference type="ARBA" id="ARBA00023136"/>
    </source>
</evidence>
<dbReference type="GO" id="GO:0033214">
    <property type="term" value="P:siderophore-iron import into cell"/>
    <property type="evidence" value="ECO:0007669"/>
    <property type="project" value="TreeGrafter"/>
</dbReference>
<evidence type="ECO:0000313" key="10">
    <source>
        <dbReference type="EMBL" id="NDL56861.1"/>
    </source>
</evidence>
<keyword evidence="4" id="KW-1003">Cell membrane</keyword>
<organism evidence="10 11">
    <name type="scientific">Phytoactinopolyspora mesophila</name>
    <dbReference type="NCBI Taxonomy" id="2650750"/>
    <lineage>
        <taxon>Bacteria</taxon>
        <taxon>Bacillati</taxon>
        <taxon>Actinomycetota</taxon>
        <taxon>Actinomycetes</taxon>
        <taxon>Jiangellales</taxon>
        <taxon>Jiangellaceae</taxon>
        <taxon>Phytoactinopolyspora</taxon>
    </lineage>
</organism>
<evidence type="ECO:0000256" key="2">
    <source>
        <dbReference type="ARBA" id="ARBA00007935"/>
    </source>
</evidence>
<keyword evidence="6 9" id="KW-1133">Transmembrane helix</keyword>
<keyword evidence="3" id="KW-0813">Transport</keyword>
<keyword evidence="5 9" id="KW-0812">Transmembrane</keyword>
<dbReference type="InterPro" id="IPR000522">
    <property type="entry name" value="ABC_transptr_permease_BtuC"/>
</dbReference>
<evidence type="ECO:0000256" key="8">
    <source>
        <dbReference type="SAM" id="MobiDB-lite"/>
    </source>
</evidence>
<accession>A0A7K3M0N4</accession>
<feature type="transmembrane region" description="Helical" evidence="9">
    <location>
        <begin position="269"/>
        <end position="295"/>
    </location>
</feature>
<dbReference type="Pfam" id="PF01032">
    <property type="entry name" value="FecCD"/>
    <property type="match status" value="1"/>
</dbReference>
<dbReference type="PANTHER" id="PTHR30472:SF1">
    <property type="entry name" value="FE(3+) DICITRATE TRANSPORT SYSTEM PERMEASE PROTEIN FECC-RELATED"/>
    <property type="match status" value="1"/>
</dbReference>
<feature type="transmembrane region" description="Helical" evidence="9">
    <location>
        <begin position="98"/>
        <end position="115"/>
    </location>
</feature>
<feature type="transmembrane region" description="Helical" evidence="9">
    <location>
        <begin position="127"/>
        <end position="148"/>
    </location>
</feature>
<dbReference type="SUPFAM" id="SSF81345">
    <property type="entry name" value="ABC transporter involved in vitamin B12 uptake, BtuC"/>
    <property type="match status" value="1"/>
</dbReference>
<keyword evidence="7 9" id="KW-0472">Membrane</keyword>
<feature type="transmembrane region" description="Helical" evidence="9">
    <location>
        <begin position="39"/>
        <end position="59"/>
    </location>
</feature>
<dbReference type="GO" id="GO:0022857">
    <property type="term" value="F:transmembrane transporter activity"/>
    <property type="evidence" value="ECO:0007669"/>
    <property type="project" value="InterPro"/>
</dbReference>
<evidence type="ECO:0000256" key="4">
    <source>
        <dbReference type="ARBA" id="ARBA00022475"/>
    </source>
</evidence>
<dbReference type="Gene3D" id="1.10.3470.10">
    <property type="entry name" value="ABC transporter involved in vitamin B12 uptake, BtuC"/>
    <property type="match status" value="1"/>
</dbReference>
<evidence type="ECO:0000313" key="11">
    <source>
        <dbReference type="Proteomes" id="UP000460435"/>
    </source>
</evidence>
<keyword evidence="11" id="KW-1185">Reference proteome</keyword>
<protein>
    <submittedName>
        <fullName evidence="10">Iron chelate uptake ABC transporter family permease subunit</fullName>
    </submittedName>
</protein>
<evidence type="ECO:0000256" key="9">
    <source>
        <dbReference type="SAM" id="Phobius"/>
    </source>
</evidence>
<proteinExistence type="inferred from homology"/>
<dbReference type="GO" id="GO:0005886">
    <property type="term" value="C:plasma membrane"/>
    <property type="evidence" value="ECO:0007669"/>
    <property type="project" value="UniProtKB-SubCell"/>
</dbReference>
<dbReference type="CDD" id="cd06550">
    <property type="entry name" value="TM_ABC_iron-siderophores_like"/>
    <property type="match status" value="1"/>
</dbReference>
<name>A0A7K3M0N4_9ACTN</name>
<feature type="transmembrane region" description="Helical" evidence="9">
    <location>
        <begin position="236"/>
        <end position="257"/>
    </location>
</feature>
<dbReference type="InterPro" id="IPR037294">
    <property type="entry name" value="ABC_BtuC-like"/>
</dbReference>
<sequence>MSGQQTADEHDVSAGPARTRVPDGDTSPQGAPARASRRAVAIVAGVVLLLITVLASLRFGSVATDWPTVIRSLTMRDVVPGELTDQEIIVRDLRLPRTLLGVGVGVALALAGALMQAVTRNPLADPGILGVNAGAALAIIMAISFLGLSAPTSYVWFGLAGAAVAAMIVYGLGSGGRGTMTPVKVTLAGAVLAALLSSFTSAILLLDERSLDQFRFWMVGSIAGRDMSVVSAVAPFMLTGLILALAVAPAVNVLVLGDDVARSLGQRVVLIRVVVAAAVVLLAGSAVAAAGPIAFMGLAVPHIVRLVAGPDYRWILVYSLLYAPVLLLGADILGRYLISPNELEVGVATALVGAPLFVALARRRRLAAT</sequence>
<feature type="transmembrane region" description="Helical" evidence="9">
    <location>
        <begin position="345"/>
        <end position="362"/>
    </location>
</feature>
<feature type="transmembrane region" description="Helical" evidence="9">
    <location>
        <begin position="315"/>
        <end position="333"/>
    </location>
</feature>
<dbReference type="EMBL" id="WLZY01000002">
    <property type="protein sequence ID" value="NDL56861.1"/>
    <property type="molecule type" value="Genomic_DNA"/>
</dbReference>
<feature type="transmembrane region" description="Helical" evidence="9">
    <location>
        <begin position="154"/>
        <end position="173"/>
    </location>
</feature>
<dbReference type="PANTHER" id="PTHR30472">
    <property type="entry name" value="FERRIC ENTEROBACTIN TRANSPORT SYSTEM PERMEASE PROTEIN"/>
    <property type="match status" value="1"/>
</dbReference>
<dbReference type="RefSeq" id="WP_162449563.1">
    <property type="nucleotide sequence ID" value="NZ_WLZY01000002.1"/>
</dbReference>
<comment type="subcellular location">
    <subcellularLocation>
        <location evidence="1">Cell membrane</location>
        <topology evidence="1">Multi-pass membrane protein</topology>
    </subcellularLocation>
</comment>
<feature type="region of interest" description="Disordered" evidence="8">
    <location>
        <begin position="1"/>
        <end position="32"/>
    </location>
</feature>
<comment type="similarity">
    <text evidence="2">Belongs to the binding-protein-dependent transport system permease family. FecCD subfamily.</text>
</comment>
<comment type="caution">
    <text evidence="10">The sequence shown here is derived from an EMBL/GenBank/DDBJ whole genome shotgun (WGS) entry which is preliminary data.</text>
</comment>
<reference evidence="10 11" key="1">
    <citation type="submission" date="2019-11" db="EMBL/GenBank/DDBJ databases">
        <authorList>
            <person name="Li X.-J."/>
            <person name="Feng X.-M."/>
        </authorList>
    </citation>
    <scope>NUCLEOTIDE SEQUENCE [LARGE SCALE GENOMIC DNA]</scope>
    <source>
        <strain evidence="10 11">XMNu-373</strain>
    </source>
</reference>
<evidence type="ECO:0000256" key="5">
    <source>
        <dbReference type="ARBA" id="ARBA00022692"/>
    </source>
</evidence>
<evidence type="ECO:0000256" key="6">
    <source>
        <dbReference type="ARBA" id="ARBA00022989"/>
    </source>
</evidence>
<evidence type="ECO:0000256" key="3">
    <source>
        <dbReference type="ARBA" id="ARBA00022448"/>
    </source>
</evidence>
<dbReference type="AlphaFoldDB" id="A0A7K3M0N4"/>
<evidence type="ECO:0000256" key="1">
    <source>
        <dbReference type="ARBA" id="ARBA00004651"/>
    </source>
</evidence>
<dbReference type="FunFam" id="1.10.3470.10:FF:000001">
    <property type="entry name" value="Vitamin B12 ABC transporter permease BtuC"/>
    <property type="match status" value="1"/>
</dbReference>
<dbReference type="Proteomes" id="UP000460435">
    <property type="component" value="Unassembled WGS sequence"/>
</dbReference>